<dbReference type="Proteomes" id="UP001597261">
    <property type="component" value="Unassembled WGS sequence"/>
</dbReference>
<reference evidence="4" key="1">
    <citation type="journal article" date="2019" name="Int. J. Syst. Evol. Microbiol.">
        <title>The Global Catalogue of Microorganisms (GCM) 10K type strain sequencing project: providing services to taxonomists for standard genome sequencing and annotation.</title>
        <authorList>
            <consortium name="The Broad Institute Genomics Platform"/>
            <consortium name="The Broad Institute Genome Sequencing Center for Infectious Disease"/>
            <person name="Wu L."/>
            <person name="Ma J."/>
        </authorList>
    </citation>
    <scope>NUCLEOTIDE SEQUENCE [LARGE SCALE GENOMIC DNA]</scope>
    <source>
        <strain evidence="4">CGMCC 1.12470</strain>
    </source>
</reference>
<comment type="caution">
    <text evidence="3">The sequence shown here is derived from an EMBL/GenBank/DDBJ whole genome shotgun (WGS) entry which is preliminary data.</text>
</comment>
<dbReference type="EMBL" id="JBHUDX010000034">
    <property type="protein sequence ID" value="MFD1659420.1"/>
    <property type="molecule type" value="Genomic_DNA"/>
</dbReference>
<feature type="region of interest" description="Disordered" evidence="1">
    <location>
        <begin position="30"/>
        <end position="63"/>
    </location>
</feature>
<evidence type="ECO:0000256" key="2">
    <source>
        <dbReference type="SAM" id="SignalP"/>
    </source>
</evidence>
<keyword evidence="4" id="KW-1185">Reference proteome</keyword>
<name>A0ABW4IQ15_9ACTN</name>
<evidence type="ECO:0000256" key="1">
    <source>
        <dbReference type="SAM" id="MobiDB-lite"/>
    </source>
</evidence>
<accession>A0ABW4IQ15</accession>
<organism evidence="3 4">
    <name type="scientific">Streptomyces caeni</name>
    <dbReference type="NCBI Taxonomy" id="2307231"/>
    <lineage>
        <taxon>Bacteria</taxon>
        <taxon>Bacillati</taxon>
        <taxon>Actinomycetota</taxon>
        <taxon>Actinomycetes</taxon>
        <taxon>Kitasatosporales</taxon>
        <taxon>Streptomycetaceae</taxon>
        <taxon>Streptomyces</taxon>
    </lineage>
</organism>
<keyword evidence="2" id="KW-0732">Signal</keyword>
<feature type="chain" id="PRO_5045811734" evidence="2">
    <location>
        <begin position="31"/>
        <end position="173"/>
    </location>
</feature>
<evidence type="ECO:0000313" key="4">
    <source>
        <dbReference type="Proteomes" id="UP001597261"/>
    </source>
</evidence>
<sequence length="173" mass="17497">MKKLAWAARGLATVSGALLVGALVAVPASADDNGQSSASQGGTCTLRSAGDREQTRDHSVDSEVVDDISSPLFGTVLRTTTDSGHAFLNDSRGTVWIDFTAIPGAPSCVLEASIAATEGDTATDPVTPTMVHLTVVDQHGVVYGAACTAPTSAPGFTTTNIAAACGVGFTPIY</sequence>
<feature type="compositionally biased region" description="Basic and acidic residues" evidence="1">
    <location>
        <begin position="49"/>
        <end position="61"/>
    </location>
</feature>
<protein>
    <submittedName>
        <fullName evidence="3">Uncharacterized protein</fullName>
    </submittedName>
</protein>
<evidence type="ECO:0000313" key="3">
    <source>
        <dbReference type="EMBL" id="MFD1659420.1"/>
    </source>
</evidence>
<feature type="compositionally biased region" description="Polar residues" evidence="1">
    <location>
        <begin position="32"/>
        <end position="46"/>
    </location>
</feature>
<feature type="signal peptide" evidence="2">
    <location>
        <begin position="1"/>
        <end position="30"/>
    </location>
</feature>
<gene>
    <name evidence="3" type="ORF">ACFSL4_14690</name>
</gene>
<proteinExistence type="predicted"/>
<dbReference type="RefSeq" id="WP_381082549.1">
    <property type="nucleotide sequence ID" value="NZ_JBHUDX010000034.1"/>
</dbReference>